<dbReference type="Proteomes" id="UP000217265">
    <property type="component" value="Chromosome"/>
</dbReference>
<gene>
    <name evidence="2" type="ORF">CMV30_04760</name>
</gene>
<proteinExistence type="predicted"/>
<dbReference type="KEGG" id="vbh:CMV30_04760"/>
<name>A0A290Q3S4_9BACT</name>
<feature type="chain" id="PRO_5012922707" evidence="1">
    <location>
        <begin position="21"/>
        <end position="567"/>
    </location>
</feature>
<reference evidence="2 3" key="1">
    <citation type="submission" date="2017-09" db="EMBL/GenBank/DDBJ databases">
        <title>Complete genome sequence of Verrucomicrobial strain HZ-65, isolated from freshwater.</title>
        <authorList>
            <person name="Choi A."/>
        </authorList>
    </citation>
    <scope>NUCLEOTIDE SEQUENCE [LARGE SCALE GENOMIC DNA]</scope>
    <source>
        <strain evidence="2 3">HZ-65</strain>
    </source>
</reference>
<dbReference type="EMBL" id="CP023344">
    <property type="protein sequence ID" value="ATC63319.1"/>
    <property type="molecule type" value="Genomic_DNA"/>
</dbReference>
<feature type="signal peptide" evidence="1">
    <location>
        <begin position="1"/>
        <end position="20"/>
    </location>
</feature>
<keyword evidence="1" id="KW-0732">Signal</keyword>
<protein>
    <submittedName>
        <fullName evidence="2">Uncharacterized protein</fullName>
    </submittedName>
</protein>
<organism evidence="2 3">
    <name type="scientific">Nibricoccus aquaticus</name>
    <dbReference type="NCBI Taxonomy" id="2576891"/>
    <lineage>
        <taxon>Bacteria</taxon>
        <taxon>Pseudomonadati</taxon>
        <taxon>Verrucomicrobiota</taxon>
        <taxon>Opitutia</taxon>
        <taxon>Opitutales</taxon>
        <taxon>Opitutaceae</taxon>
        <taxon>Nibricoccus</taxon>
    </lineage>
</organism>
<keyword evidence="3" id="KW-1185">Reference proteome</keyword>
<sequence>MRIAVARVSLIAATAGALIAVESGASDKAAVDVDMSQYVVRADRVLPQPESWRYVLVPAGVLERGKKVVVASGYEVLSNLSEKNTRVFVEELQRRQLAGTILWPTIIEALPREPMIVVLDRTRQAFMPADVDVAQSWESDAISTPEHTSEGFVSFEVADAGPEMDSRLTAIGRSSSYGTMGTRYGGDVPMKSGTFDGAFDSPKLMRPLSAGVVVLRARDGVVATLINADSPAGMSRLGEEMIAAGLSKEAAVFGMRSMSNPPPLWFREGMGWLVYTSEVSRKKIAFAGVAVDFTGQLVPSLLTVFQKTEKLSFNEVMLAGAFTHYCLYGNNRKLAPNFIQFMERLEREPVSEQLFKECFRRTTKKMEVELASQGRGMAAFASMELKGRLPELPAFSIREATQSEVARLKADAFITQGLWDQALDVLRIAYWRGEREPEMLAVLATLEERVGSVERARKLSKALMALPKPPARILIVEAKLRYRKALEGKAEGEKLTVAQIQPVLTLLAQAVKAGQNTETLWAFFSEVVLRGEGKPHASTGGYLVKAAERYPRNSIIREAARKAEGAL</sequence>
<dbReference type="AlphaFoldDB" id="A0A290Q3S4"/>
<accession>A0A290Q3S4</accession>
<evidence type="ECO:0000313" key="2">
    <source>
        <dbReference type="EMBL" id="ATC63319.1"/>
    </source>
</evidence>
<evidence type="ECO:0000256" key="1">
    <source>
        <dbReference type="SAM" id="SignalP"/>
    </source>
</evidence>
<evidence type="ECO:0000313" key="3">
    <source>
        <dbReference type="Proteomes" id="UP000217265"/>
    </source>
</evidence>